<accession>A0ABT7E159</accession>
<dbReference type="EMBL" id="JARRAF010000030">
    <property type="protein sequence ID" value="MDK2126048.1"/>
    <property type="molecule type" value="Genomic_DNA"/>
</dbReference>
<gene>
    <name evidence="1" type="ORF">PZA18_18555</name>
</gene>
<proteinExistence type="predicted"/>
<name>A0ABT7E159_9NEIS</name>
<evidence type="ECO:0000313" key="2">
    <source>
        <dbReference type="Proteomes" id="UP001172778"/>
    </source>
</evidence>
<keyword evidence="2" id="KW-1185">Reference proteome</keyword>
<comment type="caution">
    <text evidence="1">The sequence shown here is derived from an EMBL/GenBank/DDBJ whole genome shotgun (WGS) entry which is preliminary data.</text>
</comment>
<sequence length="187" mass="21581">MDLNVRLHHEWIYDRPPRQLPADRSTARGRAIADWEEQIRFKPLEYGAFFDAAGNKHLERQGEPKRIGFTQAELKQVADMTFCHNHPDALSFSEADVDLARKANLSEIRVVTRYGCYVMVRPQAGWPSANEMSTAFAKAMDIADSTTVRLLCHEGLNKRYAQIEYQHQVWRAFSTLLSIAYRREPLT</sequence>
<dbReference type="RefSeq" id="WP_284102363.1">
    <property type="nucleotide sequence ID" value="NZ_JARRAF010000030.1"/>
</dbReference>
<reference evidence="1" key="1">
    <citation type="submission" date="2023-03" db="EMBL/GenBank/DDBJ databases">
        <title>Chitinimonas shenzhenensis gen. nov., sp. nov., a novel member of family Burkholderiaceae isolated from activated sludge collected in Shen Zhen, China.</title>
        <authorList>
            <person name="Wang X."/>
        </authorList>
    </citation>
    <scope>NUCLEOTIDE SEQUENCE</scope>
    <source>
        <strain evidence="1">DQS-5</strain>
    </source>
</reference>
<organism evidence="1 2">
    <name type="scientific">Parachitinimonas caeni</name>
    <dbReference type="NCBI Taxonomy" id="3031301"/>
    <lineage>
        <taxon>Bacteria</taxon>
        <taxon>Pseudomonadati</taxon>
        <taxon>Pseudomonadota</taxon>
        <taxon>Betaproteobacteria</taxon>
        <taxon>Neisseriales</taxon>
        <taxon>Chitinibacteraceae</taxon>
        <taxon>Parachitinimonas</taxon>
    </lineage>
</organism>
<evidence type="ECO:0000313" key="1">
    <source>
        <dbReference type="EMBL" id="MDK2126048.1"/>
    </source>
</evidence>
<dbReference type="Proteomes" id="UP001172778">
    <property type="component" value="Unassembled WGS sequence"/>
</dbReference>
<protein>
    <submittedName>
        <fullName evidence="1">Uncharacterized protein</fullName>
    </submittedName>
</protein>